<feature type="region of interest" description="Disordered" evidence="1">
    <location>
        <begin position="749"/>
        <end position="782"/>
    </location>
</feature>
<name>A0A285NE79_9HYPH</name>
<feature type="compositionally biased region" description="Low complexity" evidence="1">
    <location>
        <begin position="80"/>
        <end position="96"/>
    </location>
</feature>
<feature type="compositionally biased region" description="Polar residues" evidence="1">
    <location>
        <begin position="764"/>
        <end position="776"/>
    </location>
</feature>
<feature type="compositionally biased region" description="Polar residues" evidence="1">
    <location>
        <begin position="646"/>
        <end position="683"/>
    </location>
</feature>
<evidence type="ECO:0000313" key="4">
    <source>
        <dbReference type="Proteomes" id="UP000219439"/>
    </source>
</evidence>
<feature type="compositionally biased region" description="Polar residues" evidence="1">
    <location>
        <begin position="272"/>
        <end position="317"/>
    </location>
</feature>
<dbReference type="OrthoDB" id="7338235at2"/>
<feature type="compositionally biased region" description="Polar residues" evidence="1">
    <location>
        <begin position="605"/>
        <end position="626"/>
    </location>
</feature>
<dbReference type="SUPFAM" id="SSF110997">
    <property type="entry name" value="Sporulation related repeat"/>
    <property type="match status" value="1"/>
</dbReference>
<evidence type="ECO:0000313" key="3">
    <source>
        <dbReference type="EMBL" id="SNZ07755.1"/>
    </source>
</evidence>
<keyword evidence="4" id="KW-1185">Reference proteome</keyword>
<accession>A0A285NE79</accession>
<dbReference type="RefSeq" id="WP_097152460.1">
    <property type="nucleotide sequence ID" value="NZ_OBEL01000001.1"/>
</dbReference>
<dbReference type="EMBL" id="OBEL01000001">
    <property type="protein sequence ID" value="SNZ07755.1"/>
    <property type="molecule type" value="Genomic_DNA"/>
</dbReference>
<dbReference type="PROSITE" id="PS51724">
    <property type="entry name" value="SPOR"/>
    <property type="match status" value="1"/>
</dbReference>
<reference evidence="3 4" key="1">
    <citation type="submission" date="2017-09" db="EMBL/GenBank/DDBJ databases">
        <authorList>
            <person name="Ehlers B."/>
            <person name="Leendertz F.H."/>
        </authorList>
    </citation>
    <scope>NUCLEOTIDE SEQUENCE [LARGE SCALE GENOMIC DNA]</scope>
    <source>
        <strain evidence="3 4">DSM 18289</strain>
    </source>
</reference>
<proteinExistence type="predicted"/>
<feature type="compositionally biased region" description="Polar residues" evidence="1">
    <location>
        <begin position="207"/>
        <end position="221"/>
    </location>
</feature>
<feature type="compositionally biased region" description="Polar residues" evidence="1">
    <location>
        <begin position="107"/>
        <end position="116"/>
    </location>
</feature>
<feature type="compositionally biased region" description="Low complexity" evidence="1">
    <location>
        <begin position="17"/>
        <end position="28"/>
    </location>
</feature>
<dbReference type="Pfam" id="PF05036">
    <property type="entry name" value="SPOR"/>
    <property type="match status" value="1"/>
</dbReference>
<feature type="compositionally biased region" description="Polar residues" evidence="1">
    <location>
        <begin position="691"/>
        <end position="707"/>
    </location>
</feature>
<dbReference type="Gene3D" id="3.30.70.1070">
    <property type="entry name" value="Sporulation related repeat"/>
    <property type="match status" value="1"/>
</dbReference>
<dbReference type="InterPro" id="IPR007730">
    <property type="entry name" value="SPOR-like_dom"/>
</dbReference>
<feature type="compositionally biased region" description="Polar residues" evidence="1">
    <location>
        <begin position="241"/>
        <end position="252"/>
    </location>
</feature>
<feature type="compositionally biased region" description="Basic and acidic residues" evidence="1">
    <location>
        <begin position="64"/>
        <end position="79"/>
    </location>
</feature>
<dbReference type="AlphaFoldDB" id="A0A285NE79"/>
<feature type="region of interest" description="Disordered" evidence="1">
    <location>
        <begin position="45"/>
        <end position="410"/>
    </location>
</feature>
<feature type="region of interest" description="Disordered" evidence="1">
    <location>
        <begin position="1"/>
        <end position="33"/>
    </location>
</feature>
<feature type="region of interest" description="Disordered" evidence="1">
    <location>
        <begin position="569"/>
        <end position="729"/>
    </location>
</feature>
<dbReference type="Proteomes" id="UP000219439">
    <property type="component" value="Unassembled WGS sequence"/>
</dbReference>
<gene>
    <name evidence="3" type="ORF">SAMN06265368_1253</name>
</gene>
<feature type="domain" description="SPOR" evidence="2">
    <location>
        <begin position="776"/>
        <end position="861"/>
    </location>
</feature>
<dbReference type="GO" id="GO:0042834">
    <property type="term" value="F:peptidoglycan binding"/>
    <property type="evidence" value="ECO:0007669"/>
    <property type="project" value="InterPro"/>
</dbReference>
<protein>
    <submittedName>
        <fullName evidence="3">Sporulation related domain-containing protein</fullName>
    </submittedName>
</protein>
<evidence type="ECO:0000256" key="1">
    <source>
        <dbReference type="SAM" id="MobiDB-lite"/>
    </source>
</evidence>
<feature type="compositionally biased region" description="Low complexity" evidence="1">
    <location>
        <begin position="137"/>
        <end position="152"/>
    </location>
</feature>
<evidence type="ECO:0000259" key="2">
    <source>
        <dbReference type="PROSITE" id="PS51724"/>
    </source>
</evidence>
<sequence length="861" mass="88165">MSDTNDKKPGPNLSDWQTPAATPQQGQAFGHVAEDPLAALERIVSEGQPAEREDNFLGQQGNSDDLRALEEELLKELRGEQPPLVQPAQPAPTSSAAREEPFVHTPMPTSDNSSLAPQEPMIEDLPPLRFGSGAGVTDAPAASTPSAPAGPDLNFGLGQDDGFASPSAVAPSQAPPPPSADQWADFSAQPAAPEMSTHEEVPAVSPPVSSYQSNEPRTGSYGQLKDRVAATSTGAEPAAPVQTTEPSLSWPQNAVPATEPQVDLSDALAQAVSEQTQVENSASSQAFDANRFSRPTPQPSANYETAEVPTSRQTPASSHIPVPSTPAPSAPVDSYVPSSLTPEGQSVEDPYAAFNQPVTSQPTADPMNAPALGGAPLVDPMAAGYNPAPAPQADDGYYHADPAAGAPSVNVTGQDEATAYADVYNTGYEPTATNQPAGYGESPVYGGTSAPMASGPHGTYADPAVSQAAAESMPYLADEGGMGYQQGMGTDADEPRSGMSKGKKGLLAASVALGIAVVGGAAVWGLTGSSSNNGESPVLVANTDPVKEAPEDPGGKVIPHQNKEVYDRIDGTQSDEGPGNLMPATEKPLAMTSDGRSPRVISLSGGETSVPQASEGNTAITPNTDRSIARPKEVRTVIVRPDGTIVKSSQGNSDSNNQLGSVDQQMMASTPSEQAMSQSLNSTPGGGLQGANGSSQLAGDGVTTSTLPKRKPNGLTSQQASLAPTAQPVATTPVQPAVVAPAVRNTTNQPLSLLPPASGVPAVSQPTAPAPTASNSGGVGGYTVQVTSQRTPEQARASYSNIQSRLAGVLGNYQPDIKRADLGSKGVYYRVRVGSFSDRSGAINFCQSIKAAGGDCLVARK</sequence>
<organism evidence="3 4">
    <name type="scientific">Cohaesibacter gelatinilyticus</name>
    <dbReference type="NCBI Taxonomy" id="372072"/>
    <lineage>
        <taxon>Bacteria</taxon>
        <taxon>Pseudomonadati</taxon>
        <taxon>Pseudomonadota</taxon>
        <taxon>Alphaproteobacteria</taxon>
        <taxon>Hyphomicrobiales</taxon>
        <taxon>Cohaesibacteraceae</taxon>
    </lineage>
</organism>
<dbReference type="InterPro" id="IPR036680">
    <property type="entry name" value="SPOR-like_sf"/>
</dbReference>